<feature type="compositionally biased region" description="Polar residues" evidence="1">
    <location>
        <begin position="54"/>
        <end position="72"/>
    </location>
</feature>
<feature type="compositionally biased region" description="Polar residues" evidence="1">
    <location>
        <begin position="243"/>
        <end position="270"/>
    </location>
</feature>
<name>M2Z9N0_PSEFD</name>
<organism evidence="2 3">
    <name type="scientific">Pseudocercospora fijiensis (strain CIRAD86)</name>
    <name type="common">Black leaf streak disease fungus</name>
    <name type="synonym">Mycosphaerella fijiensis</name>
    <dbReference type="NCBI Taxonomy" id="383855"/>
    <lineage>
        <taxon>Eukaryota</taxon>
        <taxon>Fungi</taxon>
        <taxon>Dikarya</taxon>
        <taxon>Ascomycota</taxon>
        <taxon>Pezizomycotina</taxon>
        <taxon>Dothideomycetes</taxon>
        <taxon>Dothideomycetidae</taxon>
        <taxon>Mycosphaerellales</taxon>
        <taxon>Mycosphaerellaceae</taxon>
        <taxon>Pseudocercospora</taxon>
    </lineage>
</organism>
<dbReference type="HOGENOM" id="CLU_903524_0_0_1"/>
<dbReference type="AlphaFoldDB" id="M2Z9N0"/>
<protein>
    <submittedName>
        <fullName evidence="2">Uncharacterized protein</fullName>
    </submittedName>
</protein>
<dbReference type="Proteomes" id="UP000016932">
    <property type="component" value="Unassembled WGS sequence"/>
</dbReference>
<dbReference type="OrthoDB" id="3944128at2759"/>
<keyword evidence="3" id="KW-1185">Reference proteome</keyword>
<dbReference type="RefSeq" id="XP_007923792.1">
    <property type="nucleotide sequence ID" value="XM_007925601.1"/>
</dbReference>
<feature type="compositionally biased region" description="Low complexity" evidence="1">
    <location>
        <begin position="15"/>
        <end position="34"/>
    </location>
</feature>
<dbReference type="KEGG" id="pfj:MYCFIDRAFT_210535"/>
<dbReference type="eggNOG" id="ENOG502R9HF">
    <property type="taxonomic scope" value="Eukaryota"/>
</dbReference>
<evidence type="ECO:0000313" key="2">
    <source>
        <dbReference type="EMBL" id="EME86565.1"/>
    </source>
</evidence>
<evidence type="ECO:0000313" key="3">
    <source>
        <dbReference type="Proteomes" id="UP000016932"/>
    </source>
</evidence>
<sequence>MPTLPTHPMEQPVETSMPASPSSAAAAPTSTPTAIPIGLSGSSGAGYKPWQPAPTDTGNDPSSAAGPNQHSENPFVPSKEPWDKDFTIGGRTFQAHGRDRKAIVGSVTLVSGGPAQTIADGIVATYGDQGLIFETIATATFDDHQAQAAPYQGHVMSAANNGPILQPGMTASGESGDADILTLTIGGQVETAVQSQDGGAIVIDSTLTLMPGGPMTTLNGQIISAATNGIIYGSSITLGLDAQATTGPESSESGSNRAPSSTSGDNSPAKSTTGVNGGVKSSGGVAMRAFEGANVAAVVAIFAAVLAV</sequence>
<feature type="region of interest" description="Disordered" evidence="1">
    <location>
        <begin position="243"/>
        <end position="278"/>
    </location>
</feature>
<dbReference type="VEuPathDB" id="FungiDB:MYCFIDRAFT_210535"/>
<dbReference type="STRING" id="383855.M2Z9N0"/>
<feature type="region of interest" description="Disordered" evidence="1">
    <location>
        <begin position="1"/>
        <end position="84"/>
    </location>
</feature>
<accession>M2Z9N0</accession>
<gene>
    <name evidence="2" type="ORF">MYCFIDRAFT_210535</name>
</gene>
<dbReference type="GeneID" id="19337113"/>
<evidence type="ECO:0000256" key="1">
    <source>
        <dbReference type="SAM" id="MobiDB-lite"/>
    </source>
</evidence>
<dbReference type="EMBL" id="KB446556">
    <property type="protein sequence ID" value="EME86565.1"/>
    <property type="molecule type" value="Genomic_DNA"/>
</dbReference>
<reference evidence="2 3" key="1">
    <citation type="journal article" date="2012" name="PLoS Pathog.">
        <title>Diverse lifestyles and strategies of plant pathogenesis encoded in the genomes of eighteen Dothideomycetes fungi.</title>
        <authorList>
            <person name="Ohm R.A."/>
            <person name="Feau N."/>
            <person name="Henrissat B."/>
            <person name="Schoch C.L."/>
            <person name="Horwitz B.A."/>
            <person name="Barry K.W."/>
            <person name="Condon B.J."/>
            <person name="Copeland A.C."/>
            <person name="Dhillon B."/>
            <person name="Glaser F."/>
            <person name="Hesse C.N."/>
            <person name="Kosti I."/>
            <person name="LaButti K."/>
            <person name="Lindquist E.A."/>
            <person name="Lucas S."/>
            <person name="Salamov A.A."/>
            <person name="Bradshaw R.E."/>
            <person name="Ciuffetti L."/>
            <person name="Hamelin R.C."/>
            <person name="Kema G.H.J."/>
            <person name="Lawrence C."/>
            <person name="Scott J.A."/>
            <person name="Spatafora J.W."/>
            <person name="Turgeon B.G."/>
            <person name="de Wit P.J.G.M."/>
            <person name="Zhong S."/>
            <person name="Goodwin S.B."/>
            <person name="Grigoriev I.V."/>
        </authorList>
    </citation>
    <scope>NUCLEOTIDE SEQUENCE [LARGE SCALE GENOMIC DNA]</scope>
    <source>
        <strain evidence="2 3">CIRAD86</strain>
    </source>
</reference>
<proteinExistence type="predicted"/>